<evidence type="ECO:0000256" key="1">
    <source>
        <dbReference type="SAM" id="Phobius"/>
    </source>
</evidence>
<dbReference type="PANTHER" id="PTHR36193:SF23">
    <property type="entry name" value="PHISTB DOMAIN-CONTAINING RESA-LIKE PROTEIN 1"/>
    <property type="match status" value="1"/>
</dbReference>
<dbReference type="EMBL" id="KQ234346">
    <property type="protein sequence ID" value="KMZ79134.1"/>
    <property type="molecule type" value="Genomic_DNA"/>
</dbReference>
<keyword evidence="1" id="KW-1133">Transmembrane helix</keyword>
<dbReference type="OrthoDB" id="384217at2759"/>
<dbReference type="PANTHER" id="PTHR36193">
    <property type="entry name" value="PHISTB DOMAIN-CONTAINING RESA-LIKE PROTEIN 1"/>
    <property type="match status" value="1"/>
</dbReference>
<evidence type="ECO:0000313" key="4">
    <source>
        <dbReference type="Proteomes" id="UP000053562"/>
    </source>
</evidence>
<keyword evidence="1" id="KW-0472">Membrane</keyword>
<evidence type="ECO:0000313" key="3">
    <source>
        <dbReference type="EMBL" id="KMZ79134.1"/>
    </source>
</evidence>
<accession>A0A0J9S8S1</accession>
<keyword evidence="1" id="KW-0812">Transmembrane</keyword>
<reference evidence="3 4" key="1">
    <citation type="submission" date="2011-08" db="EMBL/GenBank/DDBJ databases">
        <title>The Genome Sequence of Plasmodium vivax India VII.</title>
        <authorList>
            <consortium name="The Broad Institute Genome Sequencing Platform"/>
            <consortium name="The Broad Institute Genome Sequencing Center for Infectious Disease"/>
            <person name="Neafsey D."/>
            <person name="Carlton J."/>
            <person name="Barnwell J."/>
            <person name="Collins W."/>
            <person name="Escalante A."/>
            <person name="Mullikin J."/>
            <person name="Saul A."/>
            <person name="Guigo R."/>
            <person name="Camara F."/>
            <person name="Young S.K."/>
            <person name="Zeng Q."/>
            <person name="Gargeya S."/>
            <person name="Fitzgerald M."/>
            <person name="Haas B."/>
            <person name="Abouelleil A."/>
            <person name="Alvarado L."/>
            <person name="Arachchi H.M."/>
            <person name="Berlin A."/>
            <person name="Brown A."/>
            <person name="Chapman S.B."/>
            <person name="Chen Z."/>
            <person name="Dunbar C."/>
            <person name="Freedman E."/>
            <person name="Gearin G."/>
            <person name="Gellesch M."/>
            <person name="Goldberg J."/>
            <person name="Griggs A."/>
            <person name="Gujja S."/>
            <person name="Heiman D."/>
            <person name="Howarth C."/>
            <person name="Larson L."/>
            <person name="Lui A."/>
            <person name="MacDonald P.J.P."/>
            <person name="Montmayeur A."/>
            <person name="Murphy C."/>
            <person name="Neiman D."/>
            <person name="Pearson M."/>
            <person name="Priest M."/>
            <person name="Roberts A."/>
            <person name="Saif S."/>
            <person name="Shea T."/>
            <person name="Shenoy N."/>
            <person name="Sisk P."/>
            <person name="Stolte C."/>
            <person name="Sykes S."/>
            <person name="Wortman J."/>
            <person name="Nusbaum C."/>
            <person name="Birren B."/>
        </authorList>
    </citation>
    <scope>NUCLEOTIDE SEQUENCE [LARGE SCALE GENOMIC DNA]</scope>
    <source>
        <strain evidence="3 4">India VII</strain>
    </source>
</reference>
<dbReference type="Pfam" id="PF09687">
    <property type="entry name" value="PRESAN"/>
    <property type="match status" value="1"/>
</dbReference>
<organism evidence="3 4">
    <name type="scientific">Plasmodium vivax India VII</name>
    <dbReference type="NCBI Taxonomy" id="1077284"/>
    <lineage>
        <taxon>Eukaryota</taxon>
        <taxon>Sar</taxon>
        <taxon>Alveolata</taxon>
        <taxon>Apicomplexa</taxon>
        <taxon>Aconoidasida</taxon>
        <taxon>Haemosporida</taxon>
        <taxon>Plasmodiidae</taxon>
        <taxon>Plasmodium</taxon>
        <taxon>Plasmodium (Plasmodium)</taxon>
    </lineage>
</organism>
<name>A0A0J9S8S1_PLAVI</name>
<dbReference type="InterPro" id="IPR019111">
    <property type="entry name" value="PRESA_N"/>
</dbReference>
<feature type="domain" description="Plasmodium RESA N-terminal" evidence="2">
    <location>
        <begin position="149"/>
        <end position="267"/>
    </location>
</feature>
<feature type="transmembrane region" description="Helical" evidence="1">
    <location>
        <begin position="21"/>
        <end position="38"/>
    </location>
</feature>
<dbReference type="InterPro" id="IPR044885">
    <property type="entry name" value="PRESA_N_sf"/>
</dbReference>
<evidence type="ECO:0000259" key="2">
    <source>
        <dbReference type="Pfam" id="PF09687"/>
    </source>
</evidence>
<proteinExistence type="predicted"/>
<dbReference type="Proteomes" id="UP000053562">
    <property type="component" value="Unassembled WGS sequence"/>
</dbReference>
<sequence>MKDKKLESKKISLLLSPTRSCVVSLVVVISLVVLNAFVSKDTAGAPQLSGVQSRILSDHPTNQNEFITNENVQEGAEDSLAEIEDDLYDSPQGNANTAQGESADPLSEITDDLYENPQVNRNTTEEIFQSAYDPTELKEKSHIVFHSFREEDINEIINSVNDNLFKREMLERWIQLHEDAVDKVHTLKEHLSYYLRRLKSLYNVDDNIAEEQMQKSNHTIDSTIRITEEYHNKLFFYYVIKDNLPEYEHERFINICRNTFTLFINELVAMGEGKLNKCVLE</sequence>
<protein>
    <recommendedName>
        <fullName evidence="2">Plasmodium RESA N-terminal domain-containing protein</fullName>
    </recommendedName>
</protein>
<dbReference type="AlphaFoldDB" id="A0A0J9S8S1"/>
<dbReference type="Gene3D" id="6.10.280.180">
    <property type="entry name" value="Plasmodium RESA, N-terminal helical domain"/>
    <property type="match status" value="1"/>
</dbReference>
<gene>
    <name evidence="3" type="ORF">PVIIG_01608</name>
</gene>